<dbReference type="Gene3D" id="2.30.38.10">
    <property type="entry name" value="Luciferase, Domain 3"/>
    <property type="match status" value="1"/>
</dbReference>
<dbReference type="InterPro" id="IPR045851">
    <property type="entry name" value="AMP-bd_C_sf"/>
</dbReference>
<proteinExistence type="predicted"/>
<dbReference type="Gene3D" id="1.10.1200.10">
    <property type="entry name" value="ACP-like"/>
    <property type="match status" value="2"/>
</dbReference>
<feature type="compositionally biased region" description="Low complexity" evidence="4">
    <location>
        <begin position="673"/>
        <end position="691"/>
    </location>
</feature>
<dbReference type="EMBL" id="JAAGRN010000005">
    <property type="protein sequence ID" value="NDY83345.1"/>
    <property type="molecule type" value="Genomic_DNA"/>
</dbReference>
<dbReference type="GO" id="GO:0030170">
    <property type="term" value="F:pyridoxal phosphate binding"/>
    <property type="evidence" value="ECO:0007669"/>
    <property type="project" value="InterPro"/>
</dbReference>
<dbReference type="InterPro" id="IPR023213">
    <property type="entry name" value="CAT-like_dom_sf"/>
</dbReference>
<feature type="compositionally biased region" description="Polar residues" evidence="4">
    <location>
        <begin position="178"/>
        <end position="188"/>
    </location>
</feature>
<feature type="region of interest" description="Disordered" evidence="4">
    <location>
        <begin position="170"/>
        <end position="223"/>
    </location>
</feature>
<feature type="compositionally biased region" description="Low complexity" evidence="4">
    <location>
        <begin position="2136"/>
        <end position="2147"/>
    </location>
</feature>
<dbReference type="PANTHER" id="PTHR45527">
    <property type="entry name" value="NONRIBOSOMAL PEPTIDE SYNTHETASE"/>
    <property type="match status" value="1"/>
</dbReference>
<reference evidence="6" key="1">
    <citation type="submission" date="2020-02" db="EMBL/GenBank/DDBJ databases">
        <authorList>
            <person name="Chen W.-M."/>
        </authorList>
    </citation>
    <scope>NUCLEOTIDE SEQUENCE</scope>
    <source>
        <strain evidence="6">NBD-18</strain>
    </source>
</reference>
<dbReference type="InterPro" id="IPR000873">
    <property type="entry name" value="AMP-dep_synth/lig_dom"/>
</dbReference>
<dbReference type="Gene3D" id="3.30.300.30">
    <property type="match status" value="1"/>
</dbReference>
<dbReference type="GO" id="GO:0031177">
    <property type="term" value="F:phosphopantetheine binding"/>
    <property type="evidence" value="ECO:0007669"/>
    <property type="project" value="TreeGrafter"/>
</dbReference>
<dbReference type="InterPro" id="IPR010071">
    <property type="entry name" value="AA_adenyl_dom"/>
</dbReference>
<feature type="region of interest" description="Disordered" evidence="4">
    <location>
        <begin position="2116"/>
        <end position="2161"/>
    </location>
</feature>
<name>A0A6B2R7S7_9BURK</name>
<dbReference type="PANTHER" id="PTHR45527:SF1">
    <property type="entry name" value="FATTY ACID SYNTHASE"/>
    <property type="match status" value="1"/>
</dbReference>
<dbReference type="CDD" id="cd05930">
    <property type="entry name" value="A_NRPS"/>
    <property type="match status" value="1"/>
</dbReference>
<dbReference type="InterPro" id="IPR015422">
    <property type="entry name" value="PyrdxlP-dep_Trfase_small"/>
</dbReference>
<feature type="compositionally biased region" description="Basic and acidic residues" evidence="4">
    <location>
        <begin position="2116"/>
        <end position="2125"/>
    </location>
</feature>
<evidence type="ECO:0000259" key="5">
    <source>
        <dbReference type="PROSITE" id="PS50075"/>
    </source>
</evidence>
<dbReference type="Gene3D" id="3.20.20.30">
    <property type="entry name" value="Luciferase-like domain"/>
    <property type="match status" value="1"/>
</dbReference>
<dbReference type="Pfam" id="PF00501">
    <property type="entry name" value="AMP-binding"/>
    <property type="match status" value="1"/>
</dbReference>
<dbReference type="Gene3D" id="3.40.640.10">
    <property type="entry name" value="Type I PLP-dependent aspartate aminotransferase-like (Major domain)"/>
    <property type="match status" value="1"/>
</dbReference>
<dbReference type="CDD" id="cd19531">
    <property type="entry name" value="LCL_NRPS-like"/>
    <property type="match status" value="1"/>
</dbReference>
<dbReference type="NCBIfam" id="TIGR01733">
    <property type="entry name" value="AA-adenyl-dom"/>
    <property type="match status" value="1"/>
</dbReference>
<dbReference type="FunFam" id="3.30.300.30:FF:000010">
    <property type="entry name" value="Enterobactin synthetase component F"/>
    <property type="match status" value="1"/>
</dbReference>
<dbReference type="InterPro" id="IPR009081">
    <property type="entry name" value="PP-bd_ACP"/>
</dbReference>
<feature type="domain" description="Carrier" evidence="5">
    <location>
        <begin position="2"/>
        <end position="80"/>
    </location>
</feature>
<dbReference type="InterPro" id="IPR025110">
    <property type="entry name" value="AMP-bd_C"/>
</dbReference>
<dbReference type="Pfam" id="PF00550">
    <property type="entry name" value="PP-binding"/>
    <property type="match status" value="2"/>
</dbReference>
<dbReference type="FunFam" id="3.40.50.980:FF:000001">
    <property type="entry name" value="Non-ribosomal peptide synthetase"/>
    <property type="match status" value="1"/>
</dbReference>
<evidence type="ECO:0000256" key="4">
    <source>
        <dbReference type="SAM" id="MobiDB-lite"/>
    </source>
</evidence>
<keyword evidence="2" id="KW-0597">Phosphoprotein</keyword>
<dbReference type="SUPFAM" id="SSF47336">
    <property type="entry name" value="ACP-like"/>
    <property type="match status" value="2"/>
</dbReference>
<dbReference type="SUPFAM" id="SSF51679">
    <property type="entry name" value="Bacterial luciferase-like"/>
    <property type="match status" value="1"/>
</dbReference>
<dbReference type="Pfam" id="PF00202">
    <property type="entry name" value="Aminotran_3"/>
    <property type="match status" value="1"/>
</dbReference>
<evidence type="ECO:0000313" key="6">
    <source>
        <dbReference type="EMBL" id="NDY83345.1"/>
    </source>
</evidence>
<evidence type="ECO:0000256" key="1">
    <source>
        <dbReference type="ARBA" id="ARBA00022450"/>
    </source>
</evidence>
<dbReference type="GO" id="GO:0043041">
    <property type="term" value="P:amino acid activation for nonribosomal peptide biosynthetic process"/>
    <property type="evidence" value="ECO:0007669"/>
    <property type="project" value="TreeGrafter"/>
</dbReference>
<keyword evidence="1" id="KW-0596">Phosphopantetheine</keyword>
<dbReference type="FunFam" id="2.30.38.10:FF:000001">
    <property type="entry name" value="Non-ribosomal peptide synthetase PvdI"/>
    <property type="match status" value="1"/>
</dbReference>
<protein>
    <submittedName>
        <fullName evidence="6">Amino acid adenylation domain-containing protein</fullName>
    </submittedName>
</protein>
<feature type="compositionally biased region" description="Polar residues" evidence="4">
    <location>
        <begin position="212"/>
        <end position="223"/>
    </location>
</feature>
<evidence type="ECO:0000256" key="3">
    <source>
        <dbReference type="ARBA" id="ARBA00022898"/>
    </source>
</evidence>
<dbReference type="GO" id="GO:0005737">
    <property type="term" value="C:cytoplasm"/>
    <property type="evidence" value="ECO:0007669"/>
    <property type="project" value="TreeGrafter"/>
</dbReference>
<dbReference type="Pfam" id="PF00668">
    <property type="entry name" value="Condensation"/>
    <property type="match status" value="1"/>
</dbReference>
<dbReference type="Pfam" id="PF00296">
    <property type="entry name" value="Bac_luciferase"/>
    <property type="match status" value="1"/>
</dbReference>
<dbReference type="RefSeq" id="WP_163654425.1">
    <property type="nucleotide sequence ID" value="NZ_JAAGRN010000005.1"/>
</dbReference>
<dbReference type="InterPro" id="IPR024011">
    <property type="entry name" value="Biosynth_lucif-like_mOase_dom"/>
</dbReference>
<dbReference type="InterPro" id="IPR036661">
    <property type="entry name" value="Luciferase-like_sf"/>
</dbReference>
<dbReference type="Gene3D" id="3.30.559.10">
    <property type="entry name" value="Chloramphenicol acetyltransferase-like domain"/>
    <property type="match status" value="1"/>
</dbReference>
<dbReference type="Pfam" id="PF13193">
    <property type="entry name" value="AMP-binding_C"/>
    <property type="match status" value="1"/>
</dbReference>
<organism evidence="6">
    <name type="scientific">Sheuella amnicola</name>
    <dbReference type="NCBI Taxonomy" id="2707330"/>
    <lineage>
        <taxon>Bacteria</taxon>
        <taxon>Pseudomonadati</taxon>
        <taxon>Pseudomonadota</taxon>
        <taxon>Betaproteobacteria</taxon>
        <taxon>Burkholderiales</taxon>
        <taxon>Alcaligenaceae</taxon>
        <taxon>Sheuella</taxon>
    </lineage>
</organism>
<dbReference type="InterPro" id="IPR020845">
    <property type="entry name" value="AMP-binding_CS"/>
</dbReference>
<dbReference type="GO" id="GO:0016705">
    <property type="term" value="F:oxidoreductase activity, acting on paired donors, with incorporation or reduction of molecular oxygen"/>
    <property type="evidence" value="ECO:0007669"/>
    <property type="project" value="InterPro"/>
</dbReference>
<accession>A0A6B2R7S7</accession>
<dbReference type="SUPFAM" id="SSF56801">
    <property type="entry name" value="Acetyl-CoA synthetase-like"/>
    <property type="match status" value="1"/>
</dbReference>
<dbReference type="Gene3D" id="3.90.1150.10">
    <property type="entry name" value="Aspartate Aminotransferase, domain 1"/>
    <property type="match status" value="1"/>
</dbReference>
<dbReference type="NCBIfam" id="TIGR04020">
    <property type="entry name" value="seco_metab_LLM"/>
    <property type="match status" value="1"/>
</dbReference>
<dbReference type="InterPro" id="IPR011251">
    <property type="entry name" value="Luciferase-like_dom"/>
</dbReference>
<keyword evidence="3" id="KW-0663">Pyridoxal phosphate</keyword>
<dbReference type="Gene3D" id="3.40.50.980">
    <property type="match status" value="2"/>
</dbReference>
<gene>
    <name evidence="6" type="ORF">G3I67_08890</name>
</gene>
<dbReference type="Gene3D" id="3.30.559.30">
    <property type="entry name" value="Nonribosomal peptide synthetase, condensation domain"/>
    <property type="match status" value="1"/>
</dbReference>
<dbReference type="SUPFAM" id="SSF52777">
    <property type="entry name" value="CoA-dependent acyltransferases"/>
    <property type="match status" value="2"/>
</dbReference>
<evidence type="ECO:0000256" key="2">
    <source>
        <dbReference type="ARBA" id="ARBA00022553"/>
    </source>
</evidence>
<dbReference type="SUPFAM" id="SSF53383">
    <property type="entry name" value="PLP-dependent transferases"/>
    <property type="match status" value="1"/>
</dbReference>
<dbReference type="GO" id="GO:0008483">
    <property type="term" value="F:transaminase activity"/>
    <property type="evidence" value="ECO:0007669"/>
    <property type="project" value="InterPro"/>
</dbReference>
<dbReference type="InterPro" id="IPR015421">
    <property type="entry name" value="PyrdxlP-dep_Trfase_major"/>
</dbReference>
<dbReference type="GO" id="GO:0044550">
    <property type="term" value="P:secondary metabolite biosynthetic process"/>
    <property type="evidence" value="ECO:0007669"/>
    <property type="project" value="UniProtKB-ARBA"/>
</dbReference>
<comment type="caution">
    <text evidence="6">The sequence shown here is derived from an EMBL/GenBank/DDBJ whole genome shotgun (WGS) entry which is preliminary data.</text>
</comment>
<sequence>MTRHQQVLNKLCELFSSLLRISVEEIDVHAQLVEMGADSLVLVSGVSVIEDHFGVKIEIRQFFEEITSLDAIATYLESRSNALLDGSVNHSETQTTTPIPAPVVLTNTATLSAPANSIPPTAPIQLPVIPTGISSDPEQMDAIGQLIFAQTQLMAQQLAMLSGAQVTQHIPVQPSPPVESNISPSPRQSPIAPKPPEQEDRSSPLRALNAPINPNANSGLSEQQSKHLANLIERFQARTAKSKELAQACRPTLADSRASIGFRFSTKEILYPITGVESTGSRLRDIDGNEYVDLTMGFGVLLFGSRPEHMKGVLEAEINQGFQLGPRSEHMLEISKLFTEMTGHERVAFTNSGTEAIMIALRLARAATGRDKIVIFDRAYNGHSDGTLAKTTRGAQGELISEPIAPGVPANVAKDVIVLDYGDPEALNTIRNHAHELAAVLVEPVQSRRLDLQPVEFLRELRKITEQTDVALIFDEMVSGFRAHPAGVQGLWDIKADIATYGKIVGGGTPVGAVAGSARYLDGIDGGMWQYGDASYPSAKRTYFGGTFCQHPFSMAACLATLRHMKAQGPALQANLNARTAAFAKRMNDYFEEEGLSIRVVYFASTFGFKFSGNIELFFYHLLLKGVYIWEWRACFLSTAHTDADIDFVVQAIKETIEEMREGGFLPARGNKSTHPSHVSNNNTTTTVSPAGSNKSVAVAAKSAMTSLPARVFSNKPVALQFGIYFFGNYDAAFSQDKYDLLMQGSLYADKNGFNAIWLPERHFDKFGGFSPNPAVLAAALARETENIQLRAGSVVMPLHHPLRVAEEWSVVDNLSNGRAGVSFAAGWHPNDFALAPDNFNNNREITFDGIDKVKRLWRGESVAFRAGNNKQIPLNIFPRPKQNHLPAWLTVVANPDTYRKAGEMGLGILTNLLGQSLEELEQNIAIYRQALKDHGHSPDVASVAILLHTYICEDNETAVEQARKPMSAYLLSSLSLFQKMAESMPPHLRDIDRASEEDKAFIIGKAYERYIATRALIGSPDHCRPIVERLIAMGVTEISCFVDFGIDAHLVIQNLPQIKAFKDSFLTKQVSSDSFPLSEAQQQLWLIAKLHADGNRAYNDPGCIVIEGDLNQSLLKAAVQQVIDRHESLRTRIADDGQSQTVMPAFEIGLECIDLTREDNPEDAAQQWMVKQSSITRDLAFDALFEPTLLKIAPQRHILFVYGHHIISDGPSMGTVIQEICRLYEAAKTGRQDKLPPVVQYRDFIRWHAQHKNSPSMLAHEAYWLKQFETSIPALELPTDRTRPEIKTYRGNRIRKVMPQNLAQRLRNTAKEQGSTMFMLLFAAYSALLHRISGQERLVIGAPYSGRGIDGAQGLVGYGIHLLPVISTIHDGSFADHLSQIKNTLLNAYSHQDYPFSRLIDKIVVQRDPGRSPLVSTIFNLERLPQAQPVADLLVSPYQQPITYTRVELTFTVNLLGNEIILECDYNTDLFDQDRMHKVLDSYESILDAICTDIHANVIRLPLVNQAESERQLKNWSAGSAALSPTCFHSAFEDQVRLQPDRPALIEYNQKGNTLTYDQLNRRANQLARRLREMGIRPEDRVGVCLPRSNDMVISMLAILKAGAAYVPMDPSYPSARLDFLVRDAQVSLLIGNKDSLNQIGTTAIATFDIEKEQAKTLVEAEDNLDNLAVPANLAYVIYTSGSTGTPKGAMITHEGFMNYLTWAVQEYEAKSGDGSPVLGSIGFDATITSIFVPLLAGNQVVLLPEGAELEAIQALTNSLYKYSFIKLTPAHLEALNTLRAQNPEADPELAKYLILGGEALSGASLDPWFDHTQTLGINEYGPTETVVGCCTFTARDRLTGSVPIGKPIQGTQLYVLDSHMNQVPPGVDGELYIGGAGVARGYLDRPGQTAAVFVPNPFGSQMGTPGDRLYKTGDRVRYLADGSLVFLGRMDNQIKLNGFRIEPGEIEAAIVDQQDVREAVVMLIKDANNQSRLIAYLTADDQKSIDILNLKEALRRELPAHMIPSMFTVVDEMPLTTHGKVDRSALPAPDFSTFESSQLDHAPSSDIEEKIAAAWRNTLSMNKVGIHQNFFDIGGNSILLLQVFKQLEPILPAGFLVVDLFRFPTIASLAERLAHPPEKRNQESADIGSRASLQRAAAMNQANRQRALKTAAKPRRKTT</sequence>
<dbReference type="PROSITE" id="PS00455">
    <property type="entry name" value="AMP_BINDING"/>
    <property type="match status" value="1"/>
</dbReference>
<feature type="region of interest" description="Disordered" evidence="4">
    <location>
        <begin position="671"/>
        <end position="691"/>
    </location>
</feature>
<dbReference type="FunFam" id="3.40.50.12780:FF:000012">
    <property type="entry name" value="Non-ribosomal peptide synthetase"/>
    <property type="match status" value="1"/>
</dbReference>
<dbReference type="InterPro" id="IPR001242">
    <property type="entry name" value="Condensation_dom"/>
</dbReference>
<dbReference type="InterPro" id="IPR036736">
    <property type="entry name" value="ACP-like_sf"/>
</dbReference>
<dbReference type="InterPro" id="IPR015424">
    <property type="entry name" value="PyrdxlP-dep_Trfase"/>
</dbReference>
<feature type="domain" description="Carrier" evidence="5">
    <location>
        <begin position="2044"/>
        <end position="2119"/>
    </location>
</feature>
<dbReference type="PROSITE" id="PS50075">
    <property type="entry name" value="CARRIER"/>
    <property type="match status" value="2"/>
</dbReference>
<dbReference type="InterPro" id="IPR005814">
    <property type="entry name" value="Aminotrans_3"/>
</dbReference>